<evidence type="ECO:0000256" key="2">
    <source>
        <dbReference type="ARBA" id="ARBA00022723"/>
    </source>
</evidence>
<reference evidence="8 9" key="1">
    <citation type="submission" date="2019-03" db="EMBL/GenBank/DDBJ databases">
        <title>Seongchinamella monodicae gen. nov., sp. nov., a novel member of the Gammaproteobacteria isolated from a tidal mudflat of beach.</title>
        <authorList>
            <person name="Yang H.G."/>
            <person name="Kang J.W."/>
            <person name="Lee S.D."/>
        </authorList>
    </citation>
    <scope>NUCLEOTIDE SEQUENCE [LARGE SCALE GENOMIC DNA]</scope>
    <source>
        <strain evidence="8 9">GH4-78</strain>
    </source>
</reference>
<feature type="domain" description="Succinylglutamate desuccinylase/Aspartoacylase catalytic" evidence="7">
    <location>
        <begin position="150"/>
        <end position="330"/>
    </location>
</feature>
<evidence type="ECO:0000256" key="4">
    <source>
        <dbReference type="ARBA" id="ARBA00022833"/>
    </source>
</evidence>
<accession>A0A4R5LVD2</accession>
<protein>
    <submittedName>
        <fullName evidence="8">Succinylglutamate desuccinylase/aspartoacylase family protein</fullName>
    </submittedName>
</protein>
<sequence>MDVMQTNATTGTRGGLIISLALSIALGTATAAATETSAVETVSEVTAPAGEEPASPLPDQPDHLPQAESVDLGDPVSPEEPEPPRPAVAQPEPPREVIPAEAEVAETPPLILLGKEVRPSTATRLSWSPAQSFEGLASPTSVLVVHGAKPGPALCLTAALHGDEINGVEIVRRVLYAIAPEELSGSVIGVPIVNMQGFQRGSRYLPDRRDLNRYFPGYENGSAAARIAFSFFNEVIQHCSALIDLHTGSFDRTNLPQLRADLSNQAVLDLTQGFGATTILHSAGAVGTLRRSATEHGIPAVTIEAGGPIRLQEEAISHSVKSIKTLMNHLGMVDRRRTWGAREPVYYESRWVRADSGGILQSVVKLGERVDQDELLGTVINPITNVSTSILSPFPGRVLGMAYDQVVMPGYAAYHIGINAPIEELPIHDSDQPTSTPPEHTGEETSLDSPVADDTDAEQQPVLESPVDEPEYDE</sequence>
<dbReference type="Pfam" id="PF24827">
    <property type="entry name" value="AstE_AspA_cat"/>
    <property type="match status" value="1"/>
</dbReference>
<dbReference type="InterPro" id="IPR055438">
    <property type="entry name" value="AstE_AspA_cat"/>
</dbReference>
<dbReference type="OrthoDB" id="9782876at2"/>
<dbReference type="GO" id="GO:0016788">
    <property type="term" value="F:hydrolase activity, acting on ester bonds"/>
    <property type="evidence" value="ECO:0007669"/>
    <property type="project" value="InterPro"/>
</dbReference>
<dbReference type="SUPFAM" id="SSF53187">
    <property type="entry name" value="Zn-dependent exopeptidases"/>
    <property type="match status" value="1"/>
</dbReference>
<name>A0A4R5LVD2_9GAMM</name>
<dbReference type="Proteomes" id="UP000295554">
    <property type="component" value="Unassembled WGS sequence"/>
</dbReference>
<dbReference type="CDD" id="cd06251">
    <property type="entry name" value="M14_ASTE_ASPA-like"/>
    <property type="match status" value="1"/>
</dbReference>
<gene>
    <name evidence="8" type="ORF">E2F43_03720</name>
</gene>
<evidence type="ECO:0000313" key="8">
    <source>
        <dbReference type="EMBL" id="TDG15352.1"/>
    </source>
</evidence>
<feature type="chain" id="PRO_5020693951" evidence="6">
    <location>
        <begin position="32"/>
        <end position="474"/>
    </location>
</feature>
<proteinExistence type="predicted"/>
<dbReference type="PANTHER" id="PTHR37326">
    <property type="entry name" value="BLL3975 PROTEIN"/>
    <property type="match status" value="1"/>
</dbReference>
<comment type="caution">
    <text evidence="8">The sequence shown here is derived from an EMBL/GenBank/DDBJ whole genome shotgun (WGS) entry which is preliminary data.</text>
</comment>
<evidence type="ECO:0000259" key="7">
    <source>
        <dbReference type="Pfam" id="PF24827"/>
    </source>
</evidence>
<keyword evidence="2" id="KW-0479">Metal-binding</keyword>
<evidence type="ECO:0000256" key="6">
    <source>
        <dbReference type="SAM" id="SignalP"/>
    </source>
</evidence>
<dbReference type="Gene3D" id="3.40.630.10">
    <property type="entry name" value="Zn peptidases"/>
    <property type="match status" value="1"/>
</dbReference>
<evidence type="ECO:0000256" key="5">
    <source>
        <dbReference type="SAM" id="MobiDB-lite"/>
    </source>
</evidence>
<feature type="region of interest" description="Disordered" evidence="5">
    <location>
        <begin position="40"/>
        <end position="93"/>
    </location>
</feature>
<evidence type="ECO:0000256" key="1">
    <source>
        <dbReference type="ARBA" id="ARBA00001947"/>
    </source>
</evidence>
<evidence type="ECO:0000256" key="3">
    <source>
        <dbReference type="ARBA" id="ARBA00022801"/>
    </source>
</evidence>
<dbReference type="AlphaFoldDB" id="A0A4R5LVD2"/>
<dbReference type="GO" id="GO:0046872">
    <property type="term" value="F:metal ion binding"/>
    <property type="evidence" value="ECO:0007669"/>
    <property type="project" value="UniProtKB-KW"/>
</dbReference>
<dbReference type="InterPro" id="IPR053138">
    <property type="entry name" value="N-alpha-Ac-DABA_deacetylase"/>
</dbReference>
<keyword evidence="9" id="KW-1185">Reference proteome</keyword>
<evidence type="ECO:0000313" key="9">
    <source>
        <dbReference type="Proteomes" id="UP000295554"/>
    </source>
</evidence>
<dbReference type="PANTHER" id="PTHR37326:SF2">
    <property type="entry name" value="SUCCINYLGLUTAMATE DESUCCINYLASE_ASPARTOACYLASE FAMILY PROTEIN"/>
    <property type="match status" value="1"/>
</dbReference>
<keyword evidence="6" id="KW-0732">Signal</keyword>
<dbReference type="EMBL" id="SMSE01000001">
    <property type="protein sequence ID" value="TDG15352.1"/>
    <property type="molecule type" value="Genomic_DNA"/>
</dbReference>
<keyword evidence="4" id="KW-0862">Zinc</keyword>
<comment type="cofactor">
    <cofactor evidence="1">
        <name>Zn(2+)</name>
        <dbReference type="ChEBI" id="CHEBI:29105"/>
    </cofactor>
</comment>
<organism evidence="8 9">
    <name type="scientific">Seongchinamella unica</name>
    <dbReference type="NCBI Taxonomy" id="2547392"/>
    <lineage>
        <taxon>Bacteria</taxon>
        <taxon>Pseudomonadati</taxon>
        <taxon>Pseudomonadota</taxon>
        <taxon>Gammaproteobacteria</taxon>
        <taxon>Cellvibrionales</taxon>
        <taxon>Halieaceae</taxon>
        <taxon>Seongchinamella</taxon>
    </lineage>
</organism>
<keyword evidence="3" id="KW-0378">Hydrolase</keyword>
<feature type="region of interest" description="Disordered" evidence="5">
    <location>
        <begin position="426"/>
        <end position="474"/>
    </location>
</feature>
<feature type="signal peptide" evidence="6">
    <location>
        <begin position="1"/>
        <end position="31"/>
    </location>
</feature>